<feature type="compositionally biased region" description="Polar residues" evidence="1">
    <location>
        <begin position="127"/>
        <end position="137"/>
    </location>
</feature>
<evidence type="ECO:0000256" key="1">
    <source>
        <dbReference type="SAM" id="MobiDB-lite"/>
    </source>
</evidence>
<protein>
    <submittedName>
        <fullName evidence="2">Zinc finger CCHC domain-containing protein 10-like</fullName>
    </submittedName>
</protein>
<reference evidence="2" key="1">
    <citation type="submission" date="2025-08" db="UniProtKB">
        <authorList>
            <consortium name="RefSeq"/>
        </authorList>
    </citation>
    <scope>IDENTIFICATION</scope>
    <source>
        <tissue evidence="2">Whole insect</tissue>
    </source>
</reference>
<evidence type="ECO:0000313" key="2">
    <source>
        <dbReference type="RefSeq" id="XP_028155205.1"/>
    </source>
</evidence>
<dbReference type="InParanoid" id="A0A6P7HHT8"/>
<accession>A0A6P7HHT8</accession>
<feature type="region of interest" description="Disordered" evidence="1">
    <location>
        <begin position="119"/>
        <end position="169"/>
    </location>
</feature>
<dbReference type="AlphaFoldDB" id="A0A6P7HHT8"/>
<name>A0A6P7HHT8_DIAVI</name>
<sequence length="169" mass="18579">MNYKVINVTSRTQKIMDSVRSKHERDEQCMDQNGTKVTCNAGDIYDTLQPIPNNITDTISGTDAQEDILPLAEIQNVSTTKSILASNENHTINNIADECPEDEKETLSHVKEQNVVITEFDSDYDNRASSSDNYNPENESDSTSSSSSCSTCSKFSSSSSSSKDTSEEA</sequence>
<gene>
    <name evidence="2" type="primary">LOC114348962</name>
</gene>
<organism evidence="2">
    <name type="scientific">Diabrotica virgifera virgifera</name>
    <name type="common">western corn rootworm</name>
    <dbReference type="NCBI Taxonomy" id="50390"/>
    <lineage>
        <taxon>Eukaryota</taxon>
        <taxon>Metazoa</taxon>
        <taxon>Ecdysozoa</taxon>
        <taxon>Arthropoda</taxon>
        <taxon>Hexapoda</taxon>
        <taxon>Insecta</taxon>
        <taxon>Pterygota</taxon>
        <taxon>Neoptera</taxon>
        <taxon>Endopterygota</taxon>
        <taxon>Coleoptera</taxon>
        <taxon>Polyphaga</taxon>
        <taxon>Cucujiformia</taxon>
        <taxon>Chrysomeloidea</taxon>
        <taxon>Chrysomelidae</taxon>
        <taxon>Galerucinae</taxon>
        <taxon>Diabroticina</taxon>
        <taxon>Diabroticites</taxon>
        <taxon>Diabrotica</taxon>
    </lineage>
</organism>
<proteinExistence type="predicted"/>
<dbReference type="RefSeq" id="XP_028155205.1">
    <property type="nucleotide sequence ID" value="XM_028299404.1"/>
</dbReference>
<feature type="non-terminal residue" evidence="2">
    <location>
        <position position="169"/>
    </location>
</feature>
<feature type="compositionally biased region" description="Low complexity" evidence="1">
    <location>
        <begin position="141"/>
        <end position="163"/>
    </location>
</feature>